<dbReference type="FunFam" id="3.30.565.10:FF:000006">
    <property type="entry name" value="Sensor histidine kinase WalK"/>
    <property type="match status" value="1"/>
</dbReference>
<accession>A0A327PTN3</accession>
<evidence type="ECO:0000256" key="8">
    <source>
        <dbReference type="ARBA" id="ARBA00022989"/>
    </source>
</evidence>
<feature type="transmembrane region" description="Helical" evidence="10">
    <location>
        <begin position="250"/>
        <end position="272"/>
    </location>
</feature>
<dbReference type="InterPro" id="IPR036890">
    <property type="entry name" value="HATPase_C_sf"/>
</dbReference>
<feature type="domain" description="PAS" evidence="12">
    <location>
        <begin position="421"/>
        <end position="494"/>
    </location>
</feature>
<evidence type="ECO:0000256" key="6">
    <source>
        <dbReference type="ARBA" id="ARBA00022692"/>
    </source>
</evidence>
<gene>
    <name evidence="15" type="ORF">LV83_00010</name>
</gene>
<dbReference type="Pfam" id="PF02518">
    <property type="entry name" value="HATPase_c"/>
    <property type="match status" value="1"/>
</dbReference>
<evidence type="ECO:0000259" key="13">
    <source>
        <dbReference type="PROSITE" id="PS50113"/>
    </source>
</evidence>
<evidence type="ECO:0000313" key="15">
    <source>
        <dbReference type="EMBL" id="RAI94764.1"/>
    </source>
</evidence>
<feature type="domain" description="CHASE" evidence="14">
    <location>
        <begin position="105"/>
        <end position="186"/>
    </location>
</feature>
<feature type="domain" description="PAC" evidence="13">
    <location>
        <begin position="498"/>
        <end position="551"/>
    </location>
</feature>
<dbReference type="OrthoDB" id="905895at2"/>
<evidence type="ECO:0000256" key="4">
    <source>
        <dbReference type="ARBA" id="ARBA00022553"/>
    </source>
</evidence>
<protein>
    <recommendedName>
        <fullName evidence="3">histidine kinase</fullName>
        <ecNumber evidence="3">2.7.13.3</ecNumber>
    </recommendedName>
</protein>
<dbReference type="Proteomes" id="UP000249610">
    <property type="component" value="Unassembled WGS sequence"/>
</dbReference>
<dbReference type="InterPro" id="IPR042240">
    <property type="entry name" value="CHASE_sf"/>
</dbReference>
<sequence length="786" mass="88967">MKKVIYKFPILLGCVAFILSLGVGLFLTLKEYQLNQIEETNKVSQAAELIENRIEEVIYTANTSVGILAFLLQTNKVDQNFNEIGKNIIDNVDLIDQIQYLDSGVIVATYPLVGNESVIGFDILADSTAAKEAALAIEKRQLFFAGPINLRQGGKGILARQPLFIGDEFTGFAVAIIDWQKFINKVFKGFQNNPEFTVDLFKHFPSDTASSSLLSSDFTVAEGPLKEIEIPQGNWVIQVQLNSSKTLSSISFVLVVRLLLAIMLGYLIYNLANQPKKLAKKVRETTRKLRLSNQRFKLATRATSEMIWDWDLVERYTFRSDNFDELLGYSSNQETNKDEFWKSKIHPDDLPIVERNLEETLLGDGDKWYQEFRFQKANGDIVYVTDNALIIRNKFGKAIRMIGATQNVTKRKEAELDLANQKQRLSNVIEGTHAGTWEWNVQTGEATYNETWANILGYSLAELEPISIQTWVDHSHPEDLTESNRLLEDYFAGKTNSYEAEFRMKHKNGHWVWIVDRGKVLSWTPDGDPLMMYGTHVDITEKKLREEEIKTANLNLQSANAELKSFASMASHDMKEPLRMISSFLKLLEKKYSPVLDEKGIQYINFSVDGAKRLSALIDDMLEYSRIGFDESKLDRVNLKTLVEEVIVLKKNLIDEKKAELIVGDLPEISGIKTPIKSVFINLISNALKYQEQGKVPIISIYSKTEGGISQITVEDNGIGIDEAYFDRVFKVFSRLHGKNEYSGTGIGLAICKKVINQHGGKIWVESSGKGTKFHFTLKEYGNSSD</sequence>
<feature type="domain" description="Histidine kinase" evidence="11">
    <location>
        <begin position="569"/>
        <end position="782"/>
    </location>
</feature>
<dbReference type="GO" id="GO:0016020">
    <property type="term" value="C:membrane"/>
    <property type="evidence" value="ECO:0007669"/>
    <property type="project" value="UniProtKB-SubCell"/>
</dbReference>
<comment type="subcellular location">
    <subcellularLocation>
        <location evidence="2">Membrane</location>
    </subcellularLocation>
</comment>
<dbReference type="AlphaFoldDB" id="A0A327PTN3"/>
<dbReference type="Gene3D" id="3.30.450.20">
    <property type="entry name" value="PAS domain"/>
    <property type="match status" value="2"/>
</dbReference>
<dbReference type="InterPro" id="IPR036097">
    <property type="entry name" value="HisK_dim/P_sf"/>
</dbReference>
<dbReference type="Pfam" id="PF00512">
    <property type="entry name" value="HisKA"/>
    <property type="match status" value="1"/>
</dbReference>
<dbReference type="InterPro" id="IPR052162">
    <property type="entry name" value="Sensor_kinase/Photoreceptor"/>
</dbReference>
<keyword evidence="4" id="KW-0597">Phosphoprotein</keyword>
<evidence type="ECO:0000256" key="5">
    <source>
        <dbReference type="ARBA" id="ARBA00022679"/>
    </source>
</evidence>
<dbReference type="InterPro" id="IPR004358">
    <property type="entry name" value="Sig_transdc_His_kin-like_C"/>
</dbReference>
<evidence type="ECO:0000259" key="11">
    <source>
        <dbReference type="PROSITE" id="PS50109"/>
    </source>
</evidence>
<evidence type="ECO:0000256" key="7">
    <source>
        <dbReference type="ARBA" id="ARBA00022777"/>
    </source>
</evidence>
<dbReference type="Gene3D" id="3.30.450.350">
    <property type="entry name" value="CHASE domain"/>
    <property type="match status" value="1"/>
</dbReference>
<dbReference type="PROSITE" id="PS50109">
    <property type="entry name" value="HIS_KIN"/>
    <property type="match status" value="1"/>
</dbReference>
<dbReference type="NCBIfam" id="TIGR00229">
    <property type="entry name" value="sensory_box"/>
    <property type="match status" value="2"/>
</dbReference>
<evidence type="ECO:0000256" key="3">
    <source>
        <dbReference type="ARBA" id="ARBA00012438"/>
    </source>
</evidence>
<dbReference type="PROSITE" id="PS50113">
    <property type="entry name" value="PAC"/>
    <property type="match status" value="2"/>
</dbReference>
<evidence type="ECO:0000259" key="12">
    <source>
        <dbReference type="PROSITE" id="PS50112"/>
    </source>
</evidence>
<keyword evidence="7" id="KW-0418">Kinase</keyword>
<dbReference type="SMART" id="SM00388">
    <property type="entry name" value="HisKA"/>
    <property type="match status" value="1"/>
</dbReference>
<evidence type="ECO:0000313" key="16">
    <source>
        <dbReference type="Proteomes" id="UP000249610"/>
    </source>
</evidence>
<dbReference type="InterPro" id="IPR035965">
    <property type="entry name" value="PAS-like_dom_sf"/>
</dbReference>
<keyword evidence="9 10" id="KW-0472">Membrane</keyword>
<dbReference type="InterPro" id="IPR013655">
    <property type="entry name" value="PAS_fold_3"/>
</dbReference>
<keyword evidence="5" id="KW-0808">Transferase</keyword>
<evidence type="ECO:0000256" key="1">
    <source>
        <dbReference type="ARBA" id="ARBA00000085"/>
    </source>
</evidence>
<dbReference type="SUPFAM" id="SSF55874">
    <property type="entry name" value="ATPase domain of HSP90 chaperone/DNA topoisomerase II/histidine kinase"/>
    <property type="match status" value="1"/>
</dbReference>
<dbReference type="SUPFAM" id="SSF55785">
    <property type="entry name" value="PYP-like sensor domain (PAS domain)"/>
    <property type="match status" value="2"/>
</dbReference>
<dbReference type="Pfam" id="PF08447">
    <property type="entry name" value="PAS_3"/>
    <property type="match status" value="2"/>
</dbReference>
<dbReference type="PANTHER" id="PTHR43304:SF1">
    <property type="entry name" value="PAC DOMAIN-CONTAINING PROTEIN"/>
    <property type="match status" value="1"/>
</dbReference>
<name>A0A327PTN3_9BACT</name>
<dbReference type="SUPFAM" id="SSF47384">
    <property type="entry name" value="Homodimeric domain of signal transducing histidine kinase"/>
    <property type="match status" value="1"/>
</dbReference>
<dbReference type="InterPro" id="IPR003661">
    <property type="entry name" value="HisK_dim/P_dom"/>
</dbReference>
<dbReference type="Gene3D" id="3.30.565.10">
    <property type="entry name" value="Histidine kinase-like ATPase, C-terminal domain"/>
    <property type="match status" value="1"/>
</dbReference>
<feature type="domain" description="PAC" evidence="13">
    <location>
        <begin position="368"/>
        <end position="420"/>
    </location>
</feature>
<dbReference type="GO" id="GO:0000155">
    <property type="term" value="F:phosphorelay sensor kinase activity"/>
    <property type="evidence" value="ECO:0007669"/>
    <property type="project" value="InterPro"/>
</dbReference>
<organism evidence="15 16">
    <name type="scientific">Algoriphagus yeomjeoni</name>
    <dbReference type="NCBI Taxonomy" id="291403"/>
    <lineage>
        <taxon>Bacteria</taxon>
        <taxon>Pseudomonadati</taxon>
        <taxon>Bacteroidota</taxon>
        <taxon>Cytophagia</taxon>
        <taxon>Cytophagales</taxon>
        <taxon>Cyclobacteriaceae</taxon>
        <taxon>Algoriphagus</taxon>
    </lineage>
</organism>
<dbReference type="CDD" id="cd00082">
    <property type="entry name" value="HisKA"/>
    <property type="match status" value="1"/>
</dbReference>
<dbReference type="InterPro" id="IPR001610">
    <property type="entry name" value="PAC"/>
</dbReference>
<dbReference type="SMART" id="SM00086">
    <property type="entry name" value="PAC"/>
    <property type="match status" value="2"/>
</dbReference>
<dbReference type="PANTHER" id="PTHR43304">
    <property type="entry name" value="PHYTOCHROME-LIKE PROTEIN CPH1"/>
    <property type="match status" value="1"/>
</dbReference>
<reference evidence="15 16" key="1">
    <citation type="submission" date="2018-06" db="EMBL/GenBank/DDBJ databases">
        <title>Genomic Encyclopedia of Archaeal and Bacterial Type Strains, Phase II (KMG-II): from individual species to whole genera.</title>
        <authorList>
            <person name="Goeker M."/>
        </authorList>
    </citation>
    <scope>NUCLEOTIDE SEQUENCE [LARGE SCALE GENOMIC DNA]</scope>
    <source>
        <strain evidence="15 16">DSM 23446</strain>
    </source>
</reference>
<evidence type="ECO:0000256" key="2">
    <source>
        <dbReference type="ARBA" id="ARBA00004370"/>
    </source>
</evidence>
<evidence type="ECO:0000259" key="14">
    <source>
        <dbReference type="PROSITE" id="PS50839"/>
    </source>
</evidence>
<evidence type="ECO:0000256" key="10">
    <source>
        <dbReference type="SAM" id="Phobius"/>
    </source>
</evidence>
<dbReference type="SMART" id="SM00387">
    <property type="entry name" value="HATPase_c"/>
    <property type="match status" value="1"/>
</dbReference>
<dbReference type="EMBL" id="QLLK01000001">
    <property type="protein sequence ID" value="RAI94764.1"/>
    <property type="molecule type" value="Genomic_DNA"/>
</dbReference>
<feature type="domain" description="PAS" evidence="12">
    <location>
        <begin position="292"/>
        <end position="364"/>
    </location>
</feature>
<dbReference type="CDD" id="cd00130">
    <property type="entry name" value="PAS"/>
    <property type="match status" value="2"/>
</dbReference>
<comment type="catalytic activity">
    <reaction evidence="1">
        <text>ATP + protein L-histidine = ADP + protein N-phospho-L-histidine.</text>
        <dbReference type="EC" id="2.7.13.3"/>
    </reaction>
</comment>
<dbReference type="PROSITE" id="PS50839">
    <property type="entry name" value="CHASE"/>
    <property type="match status" value="1"/>
</dbReference>
<dbReference type="InterPro" id="IPR003594">
    <property type="entry name" value="HATPase_dom"/>
</dbReference>
<comment type="caution">
    <text evidence="15">The sequence shown here is derived from an EMBL/GenBank/DDBJ whole genome shotgun (WGS) entry which is preliminary data.</text>
</comment>
<proteinExistence type="predicted"/>
<keyword evidence="16" id="KW-1185">Reference proteome</keyword>
<evidence type="ECO:0000256" key="9">
    <source>
        <dbReference type="ARBA" id="ARBA00023136"/>
    </source>
</evidence>
<keyword evidence="6 10" id="KW-0812">Transmembrane</keyword>
<dbReference type="InterPro" id="IPR005467">
    <property type="entry name" value="His_kinase_dom"/>
</dbReference>
<dbReference type="InterPro" id="IPR006189">
    <property type="entry name" value="CHASE_dom"/>
</dbReference>
<keyword evidence="8 10" id="KW-1133">Transmembrane helix</keyword>
<dbReference type="InterPro" id="IPR000700">
    <property type="entry name" value="PAS-assoc_C"/>
</dbReference>
<dbReference type="PROSITE" id="PS50112">
    <property type="entry name" value="PAS"/>
    <property type="match status" value="2"/>
</dbReference>
<dbReference type="SMART" id="SM00091">
    <property type="entry name" value="PAS"/>
    <property type="match status" value="2"/>
</dbReference>
<dbReference type="RefSeq" id="WP_111609482.1">
    <property type="nucleotide sequence ID" value="NZ_QLLK01000001.1"/>
</dbReference>
<dbReference type="EC" id="2.7.13.3" evidence="3"/>
<dbReference type="SMART" id="SM01079">
    <property type="entry name" value="CHASE"/>
    <property type="match status" value="1"/>
</dbReference>
<dbReference type="Pfam" id="PF03924">
    <property type="entry name" value="CHASE"/>
    <property type="match status" value="1"/>
</dbReference>
<dbReference type="Gene3D" id="1.10.287.130">
    <property type="match status" value="1"/>
</dbReference>
<dbReference type="PRINTS" id="PR00344">
    <property type="entry name" value="BCTRLSENSOR"/>
</dbReference>
<dbReference type="InterPro" id="IPR000014">
    <property type="entry name" value="PAS"/>
</dbReference>